<proteinExistence type="inferred from homology"/>
<evidence type="ECO:0000313" key="14">
    <source>
        <dbReference type="EMBL" id="MBB3932398.1"/>
    </source>
</evidence>
<evidence type="ECO:0000256" key="11">
    <source>
        <dbReference type="ARBA" id="ARBA00066744"/>
    </source>
</evidence>
<reference evidence="14 15" key="1">
    <citation type="submission" date="2020-08" db="EMBL/GenBank/DDBJ databases">
        <title>Genomic Encyclopedia of Type Strains, Phase IV (KMG-IV): sequencing the most valuable type-strain genomes for metagenomic binning, comparative biology and taxonomic classification.</title>
        <authorList>
            <person name="Goeker M."/>
        </authorList>
    </citation>
    <scope>NUCLEOTIDE SEQUENCE [LARGE SCALE GENOMIC DNA]</scope>
    <source>
        <strain evidence="14 15">DSM 25966</strain>
    </source>
</reference>
<evidence type="ECO:0000256" key="6">
    <source>
        <dbReference type="ARBA" id="ARBA00023134"/>
    </source>
</evidence>
<dbReference type="FunFam" id="3.30.70.870:FF:000004">
    <property type="entry name" value="Translation factor GUF1, mitochondrial"/>
    <property type="match status" value="1"/>
</dbReference>
<dbReference type="GO" id="GO:0097216">
    <property type="term" value="F:guanosine tetraphosphate binding"/>
    <property type="evidence" value="ECO:0007669"/>
    <property type="project" value="UniProtKB-ARBA"/>
</dbReference>
<protein>
    <recommendedName>
        <fullName evidence="11 12">Elongation factor 4</fullName>
        <shortName evidence="12">EF-4</shortName>
        <ecNumber evidence="11 12">3.6.5.n1</ecNumber>
    </recommendedName>
    <alternativeName>
        <fullName evidence="12">Ribosomal back-translocase LepA</fullName>
    </alternativeName>
</protein>
<dbReference type="CDD" id="cd01890">
    <property type="entry name" value="LepA"/>
    <property type="match status" value="1"/>
</dbReference>
<gene>
    <name evidence="12" type="primary">lepA</name>
    <name evidence="14" type="ORF">GGR25_003456</name>
</gene>
<dbReference type="CDD" id="cd03709">
    <property type="entry name" value="lepA_C"/>
    <property type="match status" value="1"/>
</dbReference>
<dbReference type="PROSITE" id="PS51722">
    <property type="entry name" value="G_TR_2"/>
    <property type="match status" value="1"/>
</dbReference>
<dbReference type="InterPro" id="IPR004161">
    <property type="entry name" value="EFTu-like_2"/>
</dbReference>
<dbReference type="EC" id="3.6.5.n1" evidence="11 12"/>
<dbReference type="Gene3D" id="3.30.70.2570">
    <property type="entry name" value="Elongation factor 4, C-terminal domain"/>
    <property type="match status" value="1"/>
</dbReference>
<keyword evidence="7 12" id="KW-0472">Membrane</keyword>
<keyword evidence="4 12" id="KW-0378">Hydrolase</keyword>
<dbReference type="FunFam" id="3.30.70.240:FF:000007">
    <property type="entry name" value="Translation factor GUF1, mitochondrial"/>
    <property type="match status" value="1"/>
</dbReference>
<evidence type="ECO:0000256" key="5">
    <source>
        <dbReference type="ARBA" id="ARBA00022917"/>
    </source>
</evidence>
<sequence length="601" mass="66477">MTKAPVPNIRNFSIVAHIDHGKSTLADRLIQLTGGLSDREMTNQVLDSMDIERERGITIKAQTVRLDYKAKDGKTYILNLMDTPGHVDFAYEVSRSLAACEGALLVVDASQGVEAQTLANVYQAIDNNLEIVTVLNKVDLPAAEPERIRAQIEEVIGIDASKAVLISAKTGLGVENVLEAIVTDLPPPEGDPDAPLKALLVDSWYDTYLGVVVLVRVIDGSLRKGARIRMMRADAAYDVERVGFFTPKMVSVDSLGPGEIGFFTGSIKEVADTRVGDTITDDKKPTAEPLPGFRPAQPVVFCGLFPTDAADFEELRAAMGKLRLNDASFSFEMETSAALGFGFRCGFLGLLHLEIIQERLEREFNLDLIATAPSVVYKITLTDGSEMELHNPADMPDVVKIEEIAEPWIRATILTPDEYLGAILKLCQDRRGLQVDLSYVGTRAMVTYDLPLNEVVFDFYDRLKSVSKGYASFDYQLTDYRPGDLVKLQILVNAEPVDALSMLVHKTQAERRGRAMCEKLKDLIPQHLFVIPIQAAIGGKIIARETVRALRKDVTAKCYGGDITRKRKLLDKQKEGKRKMRQFGKVDIPQEAFIAALKMDE</sequence>
<dbReference type="AlphaFoldDB" id="A0A840AT51"/>
<evidence type="ECO:0000256" key="4">
    <source>
        <dbReference type="ARBA" id="ARBA00022801"/>
    </source>
</evidence>
<dbReference type="Pfam" id="PF03144">
    <property type="entry name" value="GTP_EFTU_D2"/>
    <property type="match status" value="1"/>
</dbReference>
<comment type="similarity">
    <text evidence="10">Belongs to the GTP-binding elongation factor family. LepA subfamily.</text>
</comment>
<accession>A0A840AT51</accession>
<evidence type="ECO:0000256" key="3">
    <source>
        <dbReference type="ARBA" id="ARBA00022741"/>
    </source>
</evidence>
<dbReference type="GO" id="GO:0043022">
    <property type="term" value="F:ribosome binding"/>
    <property type="evidence" value="ECO:0007669"/>
    <property type="project" value="UniProtKB-UniRule"/>
</dbReference>
<dbReference type="SUPFAM" id="SSF54980">
    <property type="entry name" value="EF-G C-terminal domain-like"/>
    <property type="match status" value="2"/>
</dbReference>
<dbReference type="PANTHER" id="PTHR43512">
    <property type="entry name" value="TRANSLATION FACTOR GUF1-RELATED"/>
    <property type="match status" value="1"/>
</dbReference>
<dbReference type="Proteomes" id="UP000553963">
    <property type="component" value="Unassembled WGS sequence"/>
</dbReference>
<comment type="caution">
    <text evidence="14">The sequence shown here is derived from an EMBL/GenBank/DDBJ whole genome shotgun (WGS) entry which is preliminary data.</text>
</comment>
<dbReference type="InterPro" id="IPR038363">
    <property type="entry name" value="LepA_C_sf"/>
</dbReference>
<dbReference type="NCBIfam" id="TIGR01393">
    <property type="entry name" value="lepA"/>
    <property type="match status" value="1"/>
</dbReference>
<dbReference type="FunFam" id="2.40.30.10:FF:000015">
    <property type="entry name" value="Translation factor GUF1, mitochondrial"/>
    <property type="match status" value="1"/>
</dbReference>
<keyword evidence="2 12" id="KW-1003">Cell membrane</keyword>
<comment type="catalytic activity">
    <reaction evidence="8 12">
        <text>GTP + H2O = GDP + phosphate + H(+)</text>
        <dbReference type="Rhea" id="RHEA:19669"/>
        <dbReference type="ChEBI" id="CHEBI:15377"/>
        <dbReference type="ChEBI" id="CHEBI:15378"/>
        <dbReference type="ChEBI" id="CHEBI:37565"/>
        <dbReference type="ChEBI" id="CHEBI:43474"/>
        <dbReference type="ChEBI" id="CHEBI:58189"/>
        <dbReference type="EC" id="3.6.5.n1"/>
    </reaction>
</comment>
<dbReference type="Gene3D" id="2.40.30.10">
    <property type="entry name" value="Translation factors"/>
    <property type="match status" value="1"/>
</dbReference>
<dbReference type="InterPro" id="IPR027417">
    <property type="entry name" value="P-loop_NTPase"/>
</dbReference>
<dbReference type="GO" id="GO:0045727">
    <property type="term" value="P:positive regulation of translation"/>
    <property type="evidence" value="ECO:0007669"/>
    <property type="project" value="UniProtKB-UniRule"/>
</dbReference>
<dbReference type="HAMAP" id="MF_00071">
    <property type="entry name" value="LepA"/>
    <property type="match status" value="1"/>
</dbReference>
<dbReference type="Gene3D" id="3.40.50.300">
    <property type="entry name" value="P-loop containing nucleotide triphosphate hydrolases"/>
    <property type="match status" value="1"/>
</dbReference>
<dbReference type="PANTHER" id="PTHR43512:SF4">
    <property type="entry name" value="TRANSLATION FACTOR GUF1 HOMOLOG, CHLOROPLASTIC"/>
    <property type="match status" value="1"/>
</dbReference>
<dbReference type="Pfam" id="PF00679">
    <property type="entry name" value="EFG_C"/>
    <property type="match status" value="1"/>
</dbReference>
<dbReference type="PRINTS" id="PR00315">
    <property type="entry name" value="ELONGATNFCT"/>
</dbReference>
<feature type="binding site" evidence="12">
    <location>
        <begin position="19"/>
        <end position="24"/>
    </location>
    <ligand>
        <name>GTP</name>
        <dbReference type="ChEBI" id="CHEBI:37565"/>
    </ligand>
</feature>
<comment type="similarity">
    <text evidence="1 12">Belongs to the TRAFAC class translation factor GTPase superfamily. Classic translation factor GTPase family. LepA subfamily.</text>
</comment>
<dbReference type="RefSeq" id="WP_183400034.1">
    <property type="nucleotide sequence ID" value="NZ_JACIDS010000004.1"/>
</dbReference>
<dbReference type="PROSITE" id="PS00301">
    <property type="entry name" value="G_TR_1"/>
    <property type="match status" value="1"/>
</dbReference>
<evidence type="ECO:0000256" key="8">
    <source>
        <dbReference type="ARBA" id="ARBA00050293"/>
    </source>
</evidence>
<dbReference type="CDD" id="cd16260">
    <property type="entry name" value="EF4_III"/>
    <property type="match status" value="1"/>
</dbReference>
<dbReference type="SUPFAM" id="SSF52540">
    <property type="entry name" value="P-loop containing nucleoside triphosphate hydrolases"/>
    <property type="match status" value="1"/>
</dbReference>
<dbReference type="InterPro" id="IPR005225">
    <property type="entry name" value="Small_GTP-bd"/>
</dbReference>
<keyword evidence="3 12" id="KW-0547">Nucleotide-binding</keyword>
<name>A0A840AT51_9HYPH</name>
<dbReference type="InterPro" id="IPR035647">
    <property type="entry name" value="EFG_III/V"/>
</dbReference>
<dbReference type="CDD" id="cd03699">
    <property type="entry name" value="EF4_II"/>
    <property type="match status" value="1"/>
</dbReference>
<evidence type="ECO:0000256" key="12">
    <source>
        <dbReference type="HAMAP-Rule" id="MF_00071"/>
    </source>
</evidence>
<dbReference type="InterPro" id="IPR006297">
    <property type="entry name" value="EF-4"/>
</dbReference>
<dbReference type="Pfam" id="PF06421">
    <property type="entry name" value="LepA_C"/>
    <property type="match status" value="1"/>
</dbReference>
<dbReference type="GO" id="GO:0003746">
    <property type="term" value="F:translation elongation factor activity"/>
    <property type="evidence" value="ECO:0007669"/>
    <property type="project" value="UniProtKB-UniRule"/>
</dbReference>
<dbReference type="NCBIfam" id="TIGR00231">
    <property type="entry name" value="small_GTP"/>
    <property type="match status" value="1"/>
</dbReference>
<dbReference type="EMBL" id="JACIDS010000004">
    <property type="protein sequence ID" value="MBB3932398.1"/>
    <property type="molecule type" value="Genomic_DNA"/>
</dbReference>
<dbReference type="InterPro" id="IPR035654">
    <property type="entry name" value="LepA_IV"/>
</dbReference>
<comment type="function">
    <text evidence="9 12">Required for accurate and efficient protein synthesis under certain stress conditions. May act as a fidelity factor of the translation reaction, by catalyzing a one-codon backward translocation of tRNAs on improperly translocated ribosomes. Back-translocation proceeds from a post-translocation (POST) complex to a pre-translocation (PRE) complex, thus giving elongation factor G a second chance to translocate the tRNAs correctly. Binds to ribosomes in a GTP-dependent manner.</text>
</comment>
<evidence type="ECO:0000256" key="9">
    <source>
        <dbReference type="ARBA" id="ARBA00057626"/>
    </source>
</evidence>
<organism evidence="14 15">
    <name type="scientific">Kaistia hirudinis</name>
    <dbReference type="NCBI Taxonomy" id="1293440"/>
    <lineage>
        <taxon>Bacteria</taxon>
        <taxon>Pseudomonadati</taxon>
        <taxon>Pseudomonadota</taxon>
        <taxon>Alphaproteobacteria</taxon>
        <taxon>Hyphomicrobiales</taxon>
        <taxon>Kaistiaceae</taxon>
        <taxon>Kaistia</taxon>
    </lineage>
</organism>
<feature type="binding site" evidence="12">
    <location>
        <begin position="136"/>
        <end position="139"/>
    </location>
    <ligand>
        <name>GTP</name>
        <dbReference type="ChEBI" id="CHEBI:37565"/>
    </ligand>
</feature>
<dbReference type="FunFam" id="3.30.70.2570:FF:000001">
    <property type="entry name" value="Translation factor GUF1, mitochondrial"/>
    <property type="match status" value="1"/>
</dbReference>
<dbReference type="GO" id="GO:0005886">
    <property type="term" value="C:plasma membrane"/>
    <property type="evidence" value="ECO:0007669"/>
    <property type="project" value="UniProtKB-SubCell"/>
</dbReference>
<comment type="subcellular location">
    <subcellularLocation>
        <location evidence="12">Cell membrane</location>
        <topology evidence="12">Peripheral membrane protein</topology>
        <orientation evidence="12">Cytoplasmic side</orientation>
    </subcellularLocation>
</comment>
<dbReference type="Gene3D" id="3.30.70.240">
    <property type="match status" value="1"/>
</dbReference>
<keyword evidence="5 12" id="KW-0648">Protein biosynthesis</keyword>
<dbReference type="GO" id="GO:0005525">
    <property type="term" value="F:GTP binding"/>
    <property type="evidence" value="ECO:0007669"/>
    <property type="project" value="UniProtKB-UniRule"/>
</dbReference>
<evidence type="ECO:0000256" key="2">
    <source>
        <dbReference type="ARBA" id="ARBA00022475"/>
    </source>
</evidence>
<dbReference type="InterPro" id="IPR013842">
    <property type="entry name" value="LepA_CTD"/>
</dbReference>
<dbReference type="InterPro" id="IPR000640">
    <property type="entry name" value="EFG_V-like"/>
</dbReference>
<dbReference type="GO" id="GO:0003924">
    <property type="term" value="F:GTPase activity"/>
    <property type="evidence" value="ECO:0007669"/>
    <property type="project" value="UniProtKB-UniRule"/>
</dbReference>
<feature type="domain" description="Tr-type G" evidence="13">
    <location>
        <begin position="7"/>
        <end position="189"/>
    </location>
</feature>
<dbReference type="InterPro" id="IPR000795">
    <property type="entry name" value="T_Tr_GTP-bd_dom"/>
</dbReference>
<evidence type="ECO:0000256" key="1">
    <source>
        <dbReference type="ARBA" id="ARBA00005454"/>
    </source>
</evidence>
<keyword evidence="6 12" id="KW-0342">GTP-binding</keyword>
<evidence type="ECO:0000259" key="13">
    <source>
        <dbReference type="PROSITE" id="PS51722"/>
    </source>
</evidence>
<evidence type="ECO:0000313" key="15">
    <source>
        <dbReference type="Proteomes" id="UP000553963"/>
    </source>
</evidence>
<keyword evidence="15" id="KW-1185">Reference proteome</keyword>
<evidence type="ECO:0000256" key="10">
    <source>
        <dbReference type="ARBA" id="ARBA00061052"/>
    </source>
</evidence>
<dbReference type="InterPro" id="IPR031157">
    <property type="entry name" value="G_TR_CS"/>
</dbReference>
<dbReference type="Pfam" id="PF00009">
    <property type="entry name" value="GTP_EFTU"/>
    <property type="match status" value="1"/>
</dbReference>
<dbReference type="FunFam" id="3.40.50.300:FF:000078">
    <property type="entry name" value="Elongation factor 4"/>
    <property type="match status" value="1"/>
</dbReference>
<evidence type="ECO:0000256" key="7">
    <source>
        <dbReference type="ARBA" id="ARBA00023136"/>
    </source>
</evidence>
<dbReference type="Gene3D" id="3.30.70.870">
    <property type="entry name" value="Elongation Factor G (Translational Gtpase), domain 3"/>
    <property type="match status" value="1"/>
</dbReference>